<sequence>MSLCGGYVAMWRLLYLLYLNGCAPFYAMNRRLVSCAGLLSLVLCRCSYIRPLLPLVGHLIHKRRRKRAAARSALRTGSSSEHAPRSPGSPGRAQRTARAANGEFRNLSVTVARPNHRTNPAVGAAGSLILVIPPHSTQSSRPPGDPEPLFLLTRSSPPPLHRTPLPASPPHKFLQSKPEDGRVREWRVRRATQTGVLPLLVHLRTLMTYDLSGIASGPEVWERSQASDGFLCKGILCPGVTGATGGVSYYISGQDTSTRAHAINLSGMSSMDPVKQTSTRRISAEATVSSNSHNTQAAPGKAERTAPASRERRERNDRDRLKEGLGKKQLF</sequence>
<feature type="region of interest" description="Disordered" evidence="1">
    <location>
        <begin position="157"/>
        <end position="179"/>
    </location>
</feature>
<gene>
    <name evidence="2" type="ORF">P4O66_006686</name>
</gene>
<accession>A0AAD8ZGG2</accession>
<feature type="region of interest" description="Disordered" evidence="1">
    <location>
        <begin position="284"/>
        <end position="331"/>
    </location>
</feature>
<reference evidence="2" key="1">
    <citation type="submission" date="2023-03" db="EMBL/GenBank/DDBJ databases">
        <title>Electrophorus voltai genome.</title>
        <authorList>
            <person name="Bian C."/>
        </authorList>
    </citation>
    <scope>NUCLEOTIDE SEQUENCE</scope>
    <source>
        <strain evidence="2">CB-2022</strain>
        <tissue evidence="2">Muscle</tissue>
    </source>
</reference>
<proteinExistence type="predicted"/>
<feature type="compositionally biased region" description="Polar residues" evidence="1">
    <location>
        <begin position="284"/>
        <end position="297"/>
    </location>
</feature>
<comment type="caution">
    <text evidence="2">The sequence shown here is derived from an EMBL/GenBank/DDBJ whole genome shotgun (WGS) entry which is preliminary data.</text>
</comment>
<protein>
    <submittedName>
        <fullName evidence="2">Uncharacterized protein</fullName>
    </submittedName>
</protein>
<name>A0AAD8ZGG2_9TELE</name>
<feature type="region of interest" description="Disordered" evidence="1">
    <location>
        <begin position="67"/>
        <end position="98"/>
    </location>
</feature>
<evidence type="ECO:0000256" key="1">
    <source>
        <dbReference type="SAM" id="MobiDB-lite"/>
    </source>
</evidence>
<dbReference type="AlphaFoldDB" id="A0AAD8ZGG2"/>
<feature type="compositionally biased region" description="Pro residues" evidence="1">
    <location>
        <begin position="157"/>
        <end position="169"/>
    </location>
</feature>
<keyword evidence="3" id="KW-1185">Reference proteome</keyword>
<feature type="compositionally biased region" description="Basic and acidic residues" evidence="1">
    <location>
        <begin position="301"/>
        <end position="331"/>
    </location>
</feature>
<dbReference type="EMBL" id="JAROKS010000012">
    <property type="protein sequence ID" value="KAK1799002.1"/>
    <property type="molecule type" value="Genomic_DNA"/>
</dbReference>
<evidence type="ECO:0000313" key="2">
    <source>
        <dbReference type="EMBL" id="KAK1799002.1"/>
    </source>
</evidence>
<evidence type="ECO:0000313" key="3">
    <source>
        <dbReference type="Proteomes" id="UP001239994"/>
    </source>
</evidence>
<dbReference type="Proteomes" id="UP001239994">
    <property type="component" value="Unassembled WGS sequence"/>
</dbReference>
<organism evidence="2 3">
    <name type="scientific">Electrophorus voltai</name>
    <dbReference type="NCBI Taxonomy" id="2609070"/>
    <lineage>
        <taxon>Eukaryota</taxon>
        <taxon>Metazoa</taxon>
        <taxon>Chordata</taxon>
        <taxon>Craniata</taxon>
        <taxon>Vertebrata</taxon>
        <taxon>Euteleostomi</taxon>
        <taxon>Actinopterygii</taxon>
        <taxon>Neopterygii</taxon>
        <taxon>Teleostei</taxon>
        <taxon>Ostariophysi</taxon>
        <taxon>Gymnotiformes</taxon>
        <taxon>Gymnotoidei</taxon>
        <taxon>Gymnotidae</taxon>
        <taxon>Electrophorus</taxon>
    </lineage>
</organism>